<sequence>MPHPLTELTGSWTGPARTWLGPDPEVSTWRVEIESLLDGRYARLRYDGVCAGKPHHGEMTLGVDDHEHTLYWIDTFHTGASALWSTGPAGPAISVLGSYRAGPERWGWRTAFRRDGDLLVLEATNIHPNGDEDRAIEVRLTRATAAA</sequence>
<protein>
    <submittedName>
        <fullName evidence="1">DUF1579 family protein</fullName>
    </submittedName>
</protein>
<dbReference type="Pfam" id="PF07617">
    <property type="entry name" value="DUF1579"/>
    <property type="match status" value="1"/>
</dbReference>
<name>A0ABT5BJL9_9BACT</name>
<dbReference type="InterPro" id="IPR011473">
    <property type="entry name" value="DUF1579"/>
</dbReference>
<comment type="caution">
    <text evidence="1">The sequence shown here is derived from an EMBL/GenBank/DDBJ whole genome shotgun (WGS) entry which is preliminary data.</text>
</comment>
<dbReference type="Proteomes" id="UP001217838">
    <property type="component" value="Unassembled WGS sequence"/>
</dbReference>
<dbReference type="EMBL" id="JAQNDN010000024">
    <property type="protein sequence ID" value="MDC0674349.1"/>
    <property type="molecule type" value="Genomic_DNA"/>
</dbReference>
<proteinExistence type="predicted"/>
<evidence type="ECO:0000313" key="2">
    <source>
        <dbReference type="Proteomes" id="UP001217838"/>
    </source>
</evidence>
<accession>A0ABT5BJL9</accession>
<reference evidence="1 2" key="1">
    <citation type="submission" date="2022-11" db="EMBL/GenBank/DDBJ databases">
        <title>Minimal conservation of predation-associated metabolite biosynthetic gene clusters underscores biosynthetic potential of Myxococcota including descriptions for ten novel species: Archangium lansinium sp. nov., Myxococcus landrumus sp. nov., Nannocystis bai.</title>
        <authorList>
            <person name="Ahearne A."/>
            <person name="Stevens C."/>
            <person name="Dowd S."/>
        </authorList>
    </citation>
    <scope>NUCLEOTIDE SEQUENCE [LARGE SCALE GENOMIC DNA]</scope>
    <source>
        <strain evidence="1 2">NCELM</strain>
    </source>
</reference>
<gene>
    <name evidence="1" type="ORF">POL58_41760</name>
</gene>
<dbReference type="RefSeq" id="WP_272008504.1">
    <property type="nucleotide sequence ID" value="NZ_JAQNDN010000024.1"/>
</dbReference>
<evidence type="ECO:0000313" key="1">
    <source>
        <dbReference type="EMBL" id="MDC0674349.1"/>
    </source>
</evidence>
<keyword evidence="2" id="KW-1185">Reference proteome</keyword>
<organism evidence="1 2">
    <name type="scientific">Nannocystis radixulma</name>
    <dbReference type="NCBI Taxonomy" id="2995305"/>
    <lineage>
        <taxon>Bacteria</taxon>
        <taxon>Pseudomonadati</taxon>
        <taxon>Myxococcota</taxon>
        <taxon>Polyangia</taxon>
        <taxon>Nannocystales</taxon>
        <taxon>Nannocystaceae</taxon>
        <taxon>Nannocystis</taxon>
    </lineage>
</organism>